<dbReference type="EMBL" id="JRRC01266923">
    <property type="protein sequence ID" value="KHG02442.1"/>
    <property type="molecule type" value="Genomic_DNA"/>
</dbReference>
<keyword evidence="2" id="KW-1185">Reference proteome</keyword>
<dbReference type="Proteomes" id="UP000032142">
    <property type="component" value="Unassembled WGS sequence"/>
</dbReference>
<evidence type="ECO:0000313" key="1">
    <source>
        <dbReference type="EMBL" id="KHG02442.1"/>
    </source>
</evidence>
<reference evidence="2" key="1">
    <citation type="submission" date="2014-09" db="EMBL/GenBank/DDBJ databases">
        <authorList>
            <person name="Mudge J."/>
            <person name="Ramaraj T."/>
            <person name="Lindquist I.E."/>
            <person name="Bharti A.K."/>
            <person name="Sundararajan A."/>
            <person name="Cameron C.T."/>
            <person name="Woodward J.E."/>
            <person name="May G.D."/>
            <person name="Brubaker C."/>
            <person name="Broadhvest J."/>
            <person name="Wilkins T.A."/>
        </authorList>
    </citation>
    <scope>NUCLEOTIDE SEQUENCE</scope>
    <source>
        <strain evidence="2">cv. AKA8401</strain>
    </source>
</reference>
<proteinExistence type="predicted"/>
<sequence>MWQPCQYHSRFPKYVKKNQFLGFLSSLKSINTY</sequence>
<dbReference type="AlphaFoldDB" id="A0A0B0MQ01"/>
<protein>
    <submittedName>
        <fullName evidence="1">Uncharacterized protein</fullName>
    </submittedName>
</protein>
<gene>
    <name evidence="1" type="ORF">F383_25482</name>
</gene>
<name>A0A0B0MQ01_GOSAR</name>
<organism evidence="1 2">
    <name type="scientific">Gossypium arboreum</name>
    <name type="common">Tree cotton</name>
    <name type="synonym">Gossypium nanking</name>
    <dbReference type="NCBI Taxonomy" id="29729"/>
    <lineage>
        <taxon>Eukaryota</taxon>
        <taxon>Viridiplantae</taxon>
        <taxon>Streptophyta</taxon>
        <taxon>Embryophyta</taxon>
        <taxon>Tracheophyta</taxon>
        <taxon>Spermatophyta</taxon>
        <taxon>Magnoliopsida</taxon>
        <taxon>eudicotyledons</taxon>
        <taxon>Gunneridae</taxon>
        <taxon>Pentapetalae</taxon>
        <taxon>rosids</taxon>
        <taxon>malvids</taxon>
        <taxon>Malvales</taxon>
        <taxon>Malvaceae</taxon>
        <taxon>Malvoideae</taxon>
        <taxon>Gossypium</taxon>
    </lineage>
</organism>
<evidence type="ECO:0000313" key="2">
    <source>
        <dbReference type="Proteomes" id="UP000032142"/>
    </source>
</evidence>
<comment type="caution">
    <text evidence="1">The sequence shown here is derived from an EMBL/GenBank/DDBJ whole genome shotgun (WGS) entry which is preliminary data.</text>
</comment>
<accession>A0A0B0MQ01</accession>